<feature type="domain" description="DUF58" evidence="1">
    <location>
        <begin position="58"/>
        <end position="276"/>
    </location>
</feature>
<dbReference type="Pfam" id="PF01882">
    <property type="entry name" value="DUF58"/>
    <property type="match status" value="1"/>
</dbReference>
<dbReference type="PANTHER" id="PTHR33608:SF12">
    <property type="entry name" value="DUF58 DOMAIN-CONTAINING PROTEIN"/>
    <property type="match status" value="1"/>
</dbReference>
<sequence>MDPLDTLSPSGAYTDIDTLLRLRFAAGELALFARRPSAAVISGQVRTRFRGRGMEFEEVRPYQPGDDIRSIDWRVTARTQAAYTKLYREERERPVFVWVDQRAPMFFGSRGCFKSVLAAHLASLLGWAALNNSDRIGAQVFGDRDHHDIRPRRSKHALLELIHQLHESNHRLHTPVAPAGGKRLEDMLADARRVSKPGSAVFLISDFHDFTRACEEQLFQLARHTDITLFALADPLESRLPDTTRLTVSDGQRRLPVDTADPQLAQAFSQRYQQRRRALQKTCAALAVPLVSVATGDDPVALLRGLYGRKRR</sequence>
<protein>
    <submittedName>
        <fullName evidence="2">DUF58 domain-containing protein</fullName>
    </submittedName>
</protein>
<organism evidence="2 3">
    <name type="scientific">Exilibacterium tricleocarpae</name>
    <dbReference type="NCBI Taxonomy" id="2591008"/>
    <lineage>
        <taxon>Bacteria</taxon>
        <taxon>Pseudomonadati</taxon>
        <taxon>Pseudomonadota</taxon>
        <taxon>Gammaproteobacteria</taxon>
        <taxon>Cellvibrionales</taxon>
        <taxon>Cellvibrionaceae</taxon>
        <taxon>Exilibacterium</taxon>
    </lineage>
</organism>
<proteinExistence type="predicted"/>
<name>A0A545TUU8_9GAMM</name>
<keyword evidence="3" id="KW-1185">Reference proteome</keyword>
<dbReference type="InterPro" id="IPR002881">
    <property type="entry name" value="DUF58"/>
</dbReference>
<dbReference type="AlphaFoldDB" id="A0A545TUU8"/>
<dbReference type="EMBL" id="VHSG01000009">
    <property type="protein sequence ID" value="TQV80994.1"/>
    <property type="molecule type" value="Genomic_DNA"/>
</dbReference>
<dbReference type="Proteomes" id="UP000319732">
    <property type="component" value="Unassembled WGS sequence"/>
</dbReference>
<gene>
    <name evidence="2" type="ORF">FKG94_09870</name>
</gene>
<dbReference type="PANTHER" id="PTHR33608">
    <property type="entry name" value="BLL2464 PROTEIN"/>
    <property type="match status" value="1"/>
</dbReference>
<reference evidence="2 3" key="1">
    <citation type="submission" date="2019-06" db="EMBL/GenBank/DDBJ databases">
        <title>Whole genome sequence for Cellvibrionaceae sp. R142.</title>
        <authorList>
            <person name="Wang G."/>
        </authorList>
    </citation>
    <scope>NUCLEOTIDE SEQUENCE [LARGE SCALE GENOMIC DNA]</scope>
    <source>
        <strain evidence="2 3">R142</strain>
    </source>
</reference>
<dbReference type="OrthoDB" id="9776116at2"/>
<evidence type="ECO:0000259" key="1">
    <source>
        <dbReference type="Pfam" id="PF01882"/>
    </source>
</evidence>
<dbReference type="RefSeq" id="WP_142904048.1">
    <property type="nucleotide sequence ID" value="NZ_ML660091.1"/>
</dbReference>
<accession>A0A545TUU8</accession>
<comment type="caution">
    <text evidence="2">The sequence shown here is derived from an EMBL/GenBank/DDBJ whole genome shotgun (WGS) entry which is preliminary data.</text>
</comment>
<evidence type="ECO:0000313" key="3">
    <source>
        <dbReference type="Proteomes" id="UP000319732"/>
    </source>
</evidence>
<evidence type="ECO:0000313" key="2">
    <source>
        <dbReference type="EMBL" id="TQV80994.1"/>
    </source>
</evidence>